<feature type="region of interest" description="Disordered" evidence="6">
    <location>
        <begin position="231"/>
        <end position="251"/>
    </location>
</feature>
<dbReference type="GO" id="GO:0048766">
    <property type="term" value="P:root hair initiation"/>
    <property type="evidence" value="ECO:0007669"/>
    <property type="project" value="UniProtKB-ARBA"/>
</dbReference>
<evidence type="ECO:0000256" key="5">
    <source>
        <dbReference type="ARBA" id="ARBA00023242"/>
    </source>
</evidence>
<comment type="subcellular location">
    <subcellularLocation>
        <location evidence="1">Nucleus</location>
    </subcellularLocation>
</comment>
<evidence type="ECO:0000259" key="7">
    <source>
        <dbReference type="PROSITE" id="PS50888"/>
    </source>
</evidence>
<dbReference type="GO" id="GO:0000981">
    <property type="term" value="F:DNA-binding transcription factor activity, RNA polymerase II-specific"/>
    <property type="evidence" value="ECO:0007669"/>
    <property type="project" value="TreeGrafter"/>
</dbReference>
<dbReference type="PANTHER" id="PTHR16223:SF274">
    <property type="entry name" value="TRANSCRIPTION FACTOR BHLH84"/>
    <property type="match status" value="1"/>
</dbReference>
<dbReference type="Pfam" id="PF00010">
    <property type="entry name" value="HLH"/>
    <property type="match status" value="1"/>
</dbReference>
<dbReference type="AlphaFoldDB" id="A0A8T1QDH0"/>
<reference evidence="8" key="1">
    <citation type="submission" date="2020-12" db="EMBL/GenBank/DDBJ databases">
        <title>WGS assembly of Carya illinoinensis cv. Pawnee.</title>
        <authorList>
            <person name="Platts A."/>
            <person name="Shu S."/>
            <person name="Wright S."/>
            <person name="Barry K."/>
            <person name="Edger P."/>
            <person name="Pires J.C."/>
            <person name="Schmutz J."/>
        </authorList>
    </citation>
    <scope>NUCLEOTIDE SEQUENCE</scope>
    <source>
        <tissue evidence="8">Leaf</tissue>
    </source>
</reference>
<reference evidence="9" key="2">
    <citation type="submission" date="2021-01" db="EMBL/GenBank/DDBJ databases">
        <authorList>
            <person name="Lovell J.T."/>
            <person name="Bentley N."/>
            <person name="Bhattarai G."/>
            <person name="Jenkins J.W."/>
            <person name="Sreedasyam A."/>
            <person name="Alarcon Y."/>
            <person name="Bock C."/>
            <person name="Boston L."/>
            <person name="Carlson J."/>
            <person name="Cervantes K."/>
            <person name="Clermont K."/>
            <person name="Krom N."/>
            <person name="Kubenka K."/>
            <person name="Mamidi S."/>
            <person name="Mattison C."/>
            <person name="Monteros M."/>
            <person name="Pisani C."/>
            <person name="Plott C."/>
            <person name="Rajasekar S."/>
            <person name="Rhein H.S."/>
            <person name="Rohla C."/>
            <person name="Song M."/>
            <person name="Hilaire R.S."/>
            <person name="Shu S."/>
            <person name="Wells L."/>
            <person name="Wang X."/>
            <person name="Webber J."/>
            <person name="Heerema R.J."/>
            <person name="Klein P."/>
            <person name="Conner P."/>
            <person name="Grauke L."/>
            <person name="Grimwood J."/>
            <person name="Schmutz J."/>
            <person name="Randall J.J."/>
        </authorList>
    </citation>
    <scope>NUCLEOTIDE SEQUENCE</scope>
    <source>
        <tissue evidence="9">Leaf</tissue>
    </source>
</reference>
<gene>
    <name evidence="8" type="ORF">CIPAW_05G017000</name>
    <name evidence="9" type="ORF">I3842_05G018000</name>
</gene>
<dbReference type="FunFam" id="4.10.280.10:FF:000022">
    <property type="entry name" value="Basic helix-loop-helix transcription factor"/>
    <property type="match status" value="1"/>
</dbReference>
<dbReference type="InterPro" id="IPR036638">
    <property type="entry name" value="HLH_DNA-bd_sf"/>
</dbReference>
<dbReference type="Gene3D" id="4.10.280.10">
    <property type="entry name" value="Helix-loop-helix DNA-binding domain"/>
    <property type="match status" value="1"/>
</dbReference>
<feature type="domain" description="BHLH" evidence="7">
    <location>
        <begin position="246"/>
        <end position="295"/>
    </location>
</feature>
<dbReference type="CDD" id="cd11454">
    <property type="entry name" value="bHLH_AtIND_like"/>
    <property type="match status" value="1"/>
</dbReference>
<keyword evidence="3" id="KW-0238">DNA-binding</keyword>
<evidence type="ECO:0000313" key="8">
    <source>
        <dbReference type="EMBL" id="KAG6652596.1"/>
    </source>
</evidence>
<keyword evidence="2" id="KW-0805">Transcription regulation</keyword>
<sequence length="332" mass="36675">MEYSRAISGEAIFMAHNEGLSFEVPSTFWPCHDSALNMAALGEVSGYSSDMSNSKFYTASHFSGSSYYMNESHLIQNSSGSSMSMDFCLAGMKNSSSFLIERNDCLDKETSERNAEESVGYVTEAVSPDMDSRPIRGSKMSAPDSIVEDQCNNSSGKSKKRSRSSNVPKNVRNQQPKKNLKLSWPSNEEEDGNNGLVRQSLSSCSSEDDPNASQELNGGVTSKLASNLIGPAASNLKGKTRARRGSATDPQSLYARKRRERINERLRILQNLVPNGTKVDISTMLEEAVHYVKFLQHQIKLLSSDDLWMYTPIAYNGINIGLDLKITPLRKP</sequence>
<dbReference type="PANTHER" id="PTHR16223">
    <property type="entry name" value="TRANSCRIPTION FACTOR BHLH83-RELATED"/>
    <property type="match status" value="1"/>
</dbReference>
<name>A0A8T1QDH0_CARIL</name>
<dbReference type="PROSITE" id="PS50888">
    <property type="entry name" value="BHLH"/>
    <property type="match status" value="1"/>
</dbReference>
<dbReference type="InterPro" id="IPR011598">
    <property type="entry name" value="bHLH_dom"/>
</dbReference>
<comment type="caution">
    <text evidence="8">The sequence shown here is derived from an EMBL/GenBank/DDBJ whole genome shotgun (WGS) entry which is preliminary data.</text>
</comment>
<feature type="compositionally biased region" description="Polar residues" evidence="6">
    <location>
        <begin position="196"/>
        <end position="218"/>
    </location>
</feature>
<dbReference type="EMBL" id="CM031829">
    <property type="protein sequence ID" value="KAG6710758.1"/>
    <property type="molecule type" value="Genomic_DNA"/>
</dbReference>
<evidence type="ECO:0000313" key="9">
    <source>
        <dbReference type="EMBL" id="KAG6710758.1"/>
    </source>
</evidence>
<keyword evidence="5" id="KW-0539">Nucleus</keyword>
<keyword evidence="10" id="KW-1185">Reference proteome</keyword>
<dbReference type="OrthoDB" id="651283at2759"/>
<feature type="region of interest" description="Disordered" evidence="6">
    <location>
        <begin position="109"/>
        <end position="218"/>
    </location>
</feature>
<accession>A0A8T1QDH0</accession>
<dbReference type="GO" id="GO:0005634">
    <property type="term" value="C:nucleus"/>
    <property type="evidence" value="ECO:0007669"/>
    <property type="project" value="UniProtKB-SubCell"/>
</dbReference>
<dbReference type="SMART" id="SM00353">
    <property type="entry name" value="HLH"/>
    <property type="match status" value="1"/>
</dbReference>
<evidence type="ECO:0000313" key="10">
    <source>
        <dbReference type="Proteomes" id="UP000811609"/>
    </source>
</evidence>
<keyword evidence="4" id="KW-0804">Transcription</keyword>
<dbReference type="EMBL" id="CM031813">
    <property type="protein sequence ID" value="KAG6652596.1"/>
    <property type="molecule type" value="Genomic_DNA"/>
</dbReference>
<evidence type="ECO:0000256" key="4">
    <source>
        <dbReference type="ARBA" id="ARBA00023163"/>
    </source>
</evidence>
<evidence type="ECO:0000256" key="6">
    <source>
        <dbReference type="SAM" id="MobiDB-lite"/>
    </source>
</evidence>
<dbReference type="Proteomes" id="UP000811246">
    <property type="component" value="Chromosome 5"/>
</dbReference>
<dbReference type="GO" id="GO:0046983">
    <property type="term" value="F:protein dimerization activity"/>
    <property type="evidence" value="ECO:0007669"/>
    <property type="project" value="InterPro"/>
</dbReference>
<evidence type="ECO:0000256" key="1">
    <source>
        <dbReference type="ARBA" id="ARBA00004123"/>
    </source>
</evidence>
<organism evidence="8 10">
    <name type="scientific">Carya illinoinensis</name>
    <name type="common">Pecan</name>
    <dbReference type="NCBI Taxonomy" id="32201"/>
    <lineage>
        <taxon>Eukaryota</taxon>
        <taxon>Viridiplantae</taxon>
        <taxon>Streptophyta</taxon>
        <taxon>Embryophyta</taxon>
        <taxon>Tracheophyta</taxon>
        <taxon>Spermatophyta</taxon>
        <taxon>Magnoliopsida</taxon>
        <taxon>eudicotyledons</taxon>
        <taxon>Gunneridae</taxon>
        <taxon>Pentapetalae</taxon>
        <taxon>rosids</taxon>
        <taxon>fabids</taxon>
        <taxon>Fagales</taxon>
        <taxon>Juglandaceae</taxon>
        <taxon>Carya</taxon>
    </lineage>
</organism>
<dbReference type="InterPro" id="IPR045843">
    <property type="entry name" value="IND-like"/>
</dbReference>
<proteinExistence type="predicted"/>
<dbReference type="Proteomes" id="UP000811609">
    <property type="component" value="Chromosome 5"/>
</dbReference>
<dbReference type="SUPFAM" id="SSF47459">
    <property type="entry name" value="HLH, helix-loop-helix DNA-binding domain"/>
    <property type="match status" value="1"/>
</dbReference>
<dbReference type="GO" id="GO:0000978">
    <property type="term" value="F:RNA polymerase II cis-regulatory region sequence-specific DNA binding"/>
    <property type="evidence" value="ECO:0007669"/>
    <property type="project" value="TreeGrafter"/>
</dbReference>
<evidence type="ECO:0000256" key="3">
    <source>
        <dbReference type="ARBA" id="ARBA00023125"/>
    </source>
</evidence>
<protein>
    <recommendedName>
        <fullName evidence="7">BHLH domain-containing protein</fullName>
    </recommendedName>
</protein>
<evidence type="ECO:0000256" key="2">
    <source>
        <dbReference type="ARBA" id="ARBA00023015"/>
    </source>
</evidence>
<feature type="compositionally biased region" description="Polar residues" evidence="6">
    <location>
        <begin position="167"/>
        <end position="177"/>
    </location>
</feature>